<dbReference type="EMBL" id="QUMO01000003">
    <property type="protein sequence ID" value="REF86414.1"/>
    <property type="molecule type" value="Genomic_DNA"/>
</dbReference>
<dbReference type="InterPro" id="IPR009354">
    <property type="entry name" value="Usg"/>
</dbReference>
<evidence type="ECO:0000313" key="1">
    <source>
        <dbReference type="EMBL" id="REF86414.1"/>
    </source>
</evidence>
<dbReference type="AlphaFoldDB" id="A0A3D9YV72"/>
<name>A0A3D9YV72_9HYPH</name>
<dbReference type="Proteomes" id="UP000256900">
    <property type="component" value="Unassembled WGS sequence"/>
</dbReference>
<proteinExistence type="predicted"/>
<dbReference type="RefSeq" id="WP_115836954.1">
    <property type="nucleotide sequence ID" value="NZ_CP025086.1"/>
</dbReference>
<dbReference type="Pfam" id="PF06233">
    <property type="entry name" value="Usg"/>
    <property type="match status" value="1"/>
</dbReference>
<organism evidence="1 2">
    <name type="scientific">Methylovirgula ligni</name>
    <dbReference type="NCBI Taxonomy" id="569860"/>
    <lineage>
        <taxon>Bacteria</taxon>
        <taxon>Pseudomonadati</taxon>
        <taxon>Pseudomonadota</taxon>
        <taxon>Alphaproteobacteria</taxon>
        <taxon>Hyphomicrobiales</taxon>
        <taxon>Beijerinckiaceae</taxon>
        <taxon>Methylovirgula</taxon>
    </lineage>
</organism>
<reference evidence="1 2" key="1">
    <citation type="submission" date="2018-08" db="EMBL/GenBank/DDBJ databases">
        <title>Genomic Encyclopedia of Type Strains, Phase IV (KMG-IV): sequencing the most valuable type-strain genomes for metagenomic binning, comparative biology and taxonomic classification.</title>
        <authorList>
            <person name="Goeker M."/>
        </authorList>
    </citation>
    <scope>NUCLEOTIDE SEQUENCE [LARGE SCALE GENOMIC DNA]</scope>
    <source>
        <strain evidence="1 2">BW863</strain>
    </source>
</reference>
<protein>
    <submittedName>
        <fullName evidence="1">Uncharacterized protein Usg</fullName>
    </submittedName>
</protein>
<evidence type="ECO:0000313" key="2">
    <source>
        <dbReference type="Proteomes" id="UP000256900"/>
    </source>
</evidence>
<accession>A0A3D9YV72</accession>
<dbReference type="OrthoDB" id="9811054at2"/>
<comment type="caution">
    <text evidence="1">The sequence shown here is derived from an EMBL/GenBank/DDBJ whole genome shotgun (WGS) entry which is preliminary data.</text>
</comment>
<gene>
    <name evidence="1" type="ORF">DES32_2466</name>
</gene>
<keyword evidence="2" id="KW-1185">Reference proteome</keyword>
<sequence length="99" mass="11354">MAKWGAVERTDVSSGFVKRLSGYSLTTAEILYRMPDHPLVLQSFLWQDYDIAPEFPTLIKFLTFWREKLDGPIYSVRIGHSGLLKPAEVRTLSAEFPLH</sequence>